<dbReference type="AlphaFoldDB" id="A0A9D1H089"/>
<evidence type="ECO:0000256" key="2">
    <source>
        <dbReference type="SAM" id="Phobius"/>
    </source>
</evidence>
<evidence type="ECO:0000313" key="4">
    <source>
        <dbReference type="Proteomes" id="UP000886842"/>
    </source>
</evidence>
<reference evidence="3" key="2">
    <citation type="journal article" date="2021" name="PeerJ">
        <title>Extensive microbial diversity within the chicken gut microbiome revealed by metagenomics and culture.</title>
        <authorList>
            <person name="Gilroy R."/>
            <person name="Ravi A."/>
            <person name="Getino M."/>
            <person name="Pursley I."/>
            <person name="Horton D.L."/>
            <person name="Alikhan N.F."/>
            <person name="Baker D."/>
            <person name="Gharbi K."/>
            <person name="Hall N."/>
            <person name="Watson M."/>
            <person name="Adriaenssens E.M."/>
            <person name="Foster-Nyarko E."/>
            <person name="Jarju S."/>
            <person name="Secka A."/>
            <person name="Antonio M."/>
            <person name="Oren A."/>
            <person name="Chaudhuri R.R."/>
            <person name="La Ragione R."/>
            <person name="Hildebrand F."/>
            <person name="Pallen M.J."/>
        </authorList>
    </citation>
    <scope>NUCLEOTIDE SEQUENCE</scope>
    <source>
        <strain evidence="3">ChiGjej1B1-24693</strain>
    </source>
</reference>
<keyword evidence="2" id="KW-0472">Membrane</keyword>
<evidence type="ECO:0000256" key="1">
    <source>
        <dbReference type="SAM" id="MobiDB-lite"/>
    </source>
</evidence>
<feature type="compositionally biased region" description="Low complexity" evidence="1">
    <location>
        <begin position="10"/>
        <end position="46"/>
    </location>
</feature>
<dbReference type="EMBL" id="DVLP01000454">
    <property type="protein sequence ID" value="HIT77066.1"/>
    <property type="molecule type" value="Genomic_DNA"/>
</dbReference>
<evidence type="ECO:0000313" key="3">
    <source>
        <dbReference type="EMBL" id="HIT77066.1"/>
    </source>
</evidence>
<accession>A0A9D1H089</accession>
<protein>
    <submittedName>
        <fullName evidence="3">Uncharacterized protein</fullName>
    </submittedName>
</protein>
<keyword evidence="2" id="KW-1133">Transmembrane helix</keyword>
<feature type="transmembrane region" description="Helical" evidence="2">
    <location>
        <begin position="103"/>
        <end position="122"/>
    </location>
</feature>
<feature type="compositionally biased region" description="Low complexity" evidence="1">
    <location>
        <begin position="60"/>
        <end position="69"/>
    </location>
</feature>
<feature type="region of interest" description="Disordered" evidence="1">
    <location>
        <begin position="1"/>
        <end position="91"/>
    </location>
</feature>
<reference evidence="3" key="1">
    <citation type="submission" date="2020-10" db="EMBL/GenBank/DDBJ databases">
        <authorList>
            <person name="Gilroy R."/>
        </authorList>
    </citation>
    <scope>NUCLEOTIDE SEQUENCE</scope>
    <source>
        <strain evidence="3">ChiGjej1B1-24693</strain>
    </source>
</reference>
<organism evidence="3 4">
    <name type="scientific">Candidatus Avipropionibacterium avicola</name>
    <dbReference type="NCBI Taxonomy" id="2840701"/>
    <lineage>
        <taxon>Bacteria</taxon>
        <taxon>Bacillati</taxon>
        <taxon>Actinomycetota</taxon>
        <taxon>Actinomycetes</taxon>
        <taxon>Propionibacteriales</taxon>
        <taxon>Propionibacteriaceae</taxon>
        <taxon>Propionibacteriaceae incertae sedis</taxon>
        <taxon>Candidatus Avipropionibacterium</taxon>
    </lineage>
</organism>
<sequence>MSQPPQSPFPGGNNPEQPGGQYPQGGEQYPQGGGQQFPQDGGQQYPQGGGQQYPQGGGQQFPQGQPQVGGQVGGPGGIQFENQAPQQAPQQGGGFLKSVGGRILSAVISLVVVVALALGFTVGRSYFDKKGMEDQVGTCAVLTGTGDEVDTETVDCGSEDFHYQIVATAENASGCPEGNYTTLTTTRSNRGSESTVGTLCMMAVLKADTCYAEDTGGSNELKVVECTDPSAAFKVGEVLDANDVSQCEYSNESLSFAEPAKTYCLVPPA</sequence>
<gene>
    <name evidence="3" type="ORF">IAA98_15920</name>
</gene>
<comment type="caution">
    <text evidence="3">The sequence shown here is derived from an EMBL/GenBank/DDBJ whole genome shotgun (WGS) entry which is preliminary data.</text>
</comment>
<name>A0A9D1H089_9ACTN</name>
<feature type="compositionally biased region" description="Gly residues" evidence="1">
    <location>
        <begin position="47"/>
        <end position="59"/>
    </location>
</feature>
<keyword evidence="2" id="KW-0812">Transmembrane</keyword>
<proteinExistence type="predicted"/>
<dbReference type="Proteomes" id="UP000886842">
    <property type="component" value="Unassembled WGS sequence"/>
</dbReference>